<dbReference type="AlphaFoldDB" id="A0A964WV12"/>
<feature type="transmembrane region" description="Helical" evidence="1">
    <location>
        <begin position="42"/>
        <end position="67"/>
    </location>
</feature>
<feature type="transmembrane region" description="Helical" evidence="1">
    <location>
        <begin position="127"/>
        <end position="148"/>
    </location>
</feature>
<comment type="caution">
    <text evidence="2">The sequence shown here is derived from an EMBL/GenBank/DDBJ whole genome shotgun (WGS) entry which is preliminary data.</text>
</comment>
<protein>
    <recommendedName>
        <fullName evidence="4">Tripartite tricarboxylate transporter TctB family protein</fullName>
    </recommendedName>
</protein>
<name>A0A964WV12_9HYPH</name>
<organism evidence="2 3">
    <name type="scientific">Propylenella binzhouense</name>
    <dbReference type="NCBI Taxonomy" id="2555902"/>
    <lineage>
        <taxon>Bacteria</taxon>
        <taxon>Pseudomonadati</taxon>
        <taxon>Pseudomonadota</taxon>
        <taxon>Alphaproteobacteria</taxon>
        <taxon>Hyphomicrobiales</taxon>
        <taxon>Propylenellaceae</taxon>
        <taxon>Propylenella</taxon>
    </lineage>
</organism>
<keyword evidence="3" id="KW-1185">Reference proteome</keyword>
<accession>A0A964WV12</accession>
<evidence type="ECO:0000313" key="3">
    <source>
        <dbReference type="Proteomes" id="UP000773614"/>
    </source>
</evidence>
<keyword evidence="1" id="KW-0812">Transmembrane</keyword>
<keyword evidence="1" id="KW-1133">Transmembrane helix</keyword>
<dbReference type="OrthoDB" id="7355232at2"/>
<evidence type="ECO:0008006" key="4">
    <source>
        <dbReference type="Google" id="ProtNLM"/>
    </source>
</evidence>
<reference evidence="2" key="1">
    <citation type="submission" date="2019-03" db="EMBL/GenBank/DDBJ databases">
        <title>Afifella sp. nov., isolated from activated sludge.</title>
        <authorList>
            <person name="Li Q."/>
            <person name="Liu Y."/>
        </authorList>
    </citation>
    <scope>NUCLEOTIDE SEQUENCE</scope>
    <source>
        <strain evidence="2">L72</strain>
    </source>
</reference>
<gene>
    <name evidence="2" type="ORF">E4O86_18590</name>
</gene>
<proteinExistence type="predicted"/>
<evidence type="ECO:0000256" key="1">
    <source>
        <dbReference type="SAM" id="Phobius"/>
    </source>
</evidence>
<dbReference type="EMBL" id="SPKJ01000091">
    <property type="protein sequence ID" value="MYZ49717.1"/>
    <property type="molecule type" value="Genomic_DNA"/>
</dbReference>
<dbReference type="RefSeq" id="WP_161142058.1">
    <property type="nucleotide sequence ID" value="NZ_SPKJ01000091.1"/>
</dbReference>
<feature type="transmembrane region" description="Helical" evidence="1">
    <location>
        <begin position="88"/>
        <end position="121"/>
    </location>
</feature>
<dbReference type="Proteomes" id="UP000773614">
    <property type="component" value="Unassembled WGS sequence"/>
</dbReference>
<evidence type="ECO:0000313" key="2">
    <source>
        <dbReference type="EMBL" id="MYZ49717.1"/>
    </source>
</evidence>
<keyword evidence="1" id="KW-0472">Membrane</keyword>
<feature type="transmembrane region" description="Helical" evidence="1">
    <location>
        <begin position="12"/>
        <end position="30"/>
    </location>
</feature>
<sequence length="165" mass="17816">MTEATNRKKAIGADLIIPLAGAAYAVYYVWSVRDFPIEAQMSGMILAGMLLFLVLLYLVRIGVGLAAGRYGMGLGDFLGPKETRVSRGLFFVLVLASVYAIGHFGFTLTTFGFLALSFVVLGIRPVGRAILVAAIAALVGWLFFVVLLGTRFPMGPFEQLMQAVF</sequence>